<dbReference type="CDD" id="cd06223">
    <property type="entry name" value="PRTases_typeI"/>
    <property type="match status" value="1"/>
</dbReference>
<name>A0A9Q3W3E8_9GAMM</name>
<proteinExistence type="inferred from homology"/>
<dbReference type="AlphaFoldDB" id="A0A9Q3W3E8"/>
<protein>
    <submittedName>
        <fullName evidence="2">ComF family protein</fullName>
    </submittedName>
</protein>
<dbReference type="InterPro" id="IPR051910">
    <property type="entry name" value="ComF/GntX_DNA_util-trans"/>
</dbReference>
<dbReference type="InterPro" id="IPR029057">
    <property type="entry name" value="PRTase-like"/>
</dbReference>
<organism evidence="2 3">
    <name type="scientific">Alloalcanivorax xenomutans</name>
    <dbReference type="NCBI Taxonomy" id="1094342"/>
    <lineage>
        <taxon>Bacteria</taxon>
        <taxon>Pseudomonadati</taxon>
        <taxon>Pseudomonadota</taxon>
        <taxon>Gammaproteobacteria</taxon>
        <taxon>Oceanospirillales</taxon>
        <taxon>Alcanivoracaceae</taxon>
        <taxon>Alloalcanivorax</taxon>
    </lineage>
</organism>
<dbReference type="EMBL" id="JAJVKT010000006">
    <property type="protein sequence ID" value="MCE7508284.1"/>
    <property type="molecule type" value="Genomic_DNA"/>
</dbReference>
<dbReference type="InterPro" id="IPR000836">
    <property type="entry name" value="PRTase_dom"/>
</dbReference>
<accession>A0A9Q3W3E8</accession>
<dbReference type="PANTHER" id="PTHR47505">
    <property type="entry name" value="DNA UTILIZATION PROTEIN YHGH"/>
    <property type="match status" value="1"/>
</dbReference>
<dbReference type="KEGG" id="axe:P40_19265"/>
<gene>
    <name evidence="2" type="ORF">LZG35_06505</name>
</gene>
<dbReference type="PANTHER" id="PTHR47505:SF1">
    <property type="entry name" value="DNA UTILIZATION PROTEIN YHGH"/>
    <property type="match status" value="1"/>
</dbReference>
<keyword evidence="3" id="KW-1185">Reference proteome</keyword>
<sequence>MKHFQSLHLIKKHSFSICLLCGRRARAPLCPPCQDFLNQRCRLPASLCRCGLPDPAGGRAALCGRCLKQPPPFTTTHCDWRYDFPLDRLITAYKHHGQLYQERAFAHLLAQRPLPWAQADALCPISAHWRRRLWRGFDQAERLAHLLAPLWRRPVLPALRRQRATAHQQGSSRRQRLRNLHGAFTIQTPVRGLRLLLVDDVMTSGGSAREAAATLLAAGATEVRVWVLSRTC</sequence>
<comment type="caution">
    <text evidence="2">The sequence shown here is derived from an EMBL/GenBank/DDBJ whole genome shotgun (WGS) entry which is preliminary data.</text>
</comment>
<evidence type="ECO:0000313" key="2">
    <source>
        <dbReference type="EMBL" id="MCE7508284.1"/>
    </source>
</evidence>
<dbReference type="Gene3D" id="3.40.50.2020">
    <property type="match status" value="1"/>
</dbReference>
<comment type="similarity">
    <text evidence="1">Belongs to the ComF/GntX family.</text>
</comment>
<evidence type="ECO:0000256" key="1">
    <source>
        <dbReference type="ARBA" id="ARBA00008007"/>
    </source>
</evidence>
<reference evidence="2" key="1">
    <citation type="submission" date="2022-01" db="EMBL/GenBank/DDBJ databases">
        <authorList>
            <person name="Karlyshev A.V."/>
            <person name="Jaspars M."/>
        </authorList>
    </citation>
    <scope>NUCLEOTIDE SEQUENCE</scope>
    <source>
        <strain evidence="2">AGSA3-2</strain>
    </source>
</reference>
<evidence type="ECO:0000313" key="3">
    <source>
        <dbReference type="Proteomes" id="UP001107961"/>
    </source>
</evidence>
<dbReference type="RefSeq" id="WP_080531632.1">
    <property type="nucleotide sequence ID" value="NZ_CP012331.1"/>
</dbReference>
<dbReference type="Proteomes" id="UP001107961">
    <property type="component" value="Unassembled WGS sequence"/>
</dbReference>
<dbReference type="SUPFAM" id="SSF53271">
    <property type="entry name" value="PRTase-like"/>
    <property type="match status" value="1"/>
</dbReference>